<dbReference type="InterPro" id="IPR036526">
    <property type="entry name" value="C-N_Hydrolase_sf"/>
</dbReference>
<sequence length="271" mass="28935">MRIASGQFSAGKVPQDNLQQIAGLMQAAALGNADLLVLPESSLYAGNEPPTALADVAEPLDGPFISGIAALARALRLPVVVGTTEANPDGLPFNTLVALDADGAVQGRYRKIHLYDAFGYRESDGTSQGSFDPPDLLSYGQLRLGMLTCYDVRFPESARYLVDAGANVLLLPAMWIVGPGKEDHFSTLVRARAIENTSYVVTANQCGPLATAYSIVVDPFGVVIANAGELPGVVFAQLEPERIAAVRTRIPSLRNRRFRVIPGDEEQAKKV</sequence>
<dbReference type="PANTHER" id="PTHR23088">
    <property type="entry name" value="NITRILASE-RELATED"/>
    <property type="match status" value="1"/>
</dbReference>
<dbReference type="CDD" id="cd07581">
    <property type="entry name" value="nitrilase_3"/>
    <property type="match status" value="1"/>
</dbReference>
<dbReference type="EC" id="3.5.1.128" evidence="3"/>
<dbReference type="InterPro" id="IPR003010">
    <property type="entry name" value="C-N_Hydrolase"/>
</dbReference>
<keyword evidence="4" id="KW-1185">Reference proteome</keyword>
<evidence type="ECO:0000259" key="2">
    <source>
        <dbReference type="PROSITE" id="PS50263"/>
    </source>
</evidence>
<dbReference type="SUPFAM" id="SSF56317">
    <property type="entry name" value="Carbon-nitrogen hydrolase"/>
    <property type="match status" value="1"/>
</dbReference>
<proteinExistence type="inferred from homology"/>
<dbReference type="PROSITE" id="PS01227">
    <property type="entry name" value="UPF0012"/>
    <property type="match status" value="1"/>
</dbReference>
<dbReference type="Pfam" id="PF00795">
    <property type="entry name" value="CN_hydrolase"/>
    <property type="match status" value="1"/>
</dbReference>
<dbReference type="PROSITE" id="PS50263">
    <property type="entry name" value="CN_HYDROLASE"/>
    <property type="match status" value="1"/>
</dbReference>
<dbReference type="RefSeq" id="WP_306635104.1">
    <property type="nucleotide sequence ID" value="NZ_JAUSXB010000001.1"/>
</dbReference>
<name>A0ABU0PJM3_9MICC</name>
<dbReference type="Proteomes" id="UP001236806">
    <property type="component" value="Unassembled WGS sequence"/>
</dbReference>
<accession>A0ABU0PJM3</accession>
<organism evidence="3 4">
    <name type="scientific">Pseudarthrobacter siccitolerans</name>
    <dbReference type="NCBI Taxonomy" id="861266"/>
    <lineage>
        <taxon>Bacteria</taxon>
        <taxon>Bacillati</taxon>
        <taxon>Actinomycetota</taxon>
        <taxon>Actinomycetes</taxon>
        <taxon>Micrococcales</taxon>
        <taxon>Micrococcaceae</taxon>
        <taxon>Pseudarthrobacter</taxon>
    </lineage>
</organism>
<evidence type="ECO:0000313" key="3">
    <source>
        <dbReference type="EMBL" id="MDQ0673897.1"/>
    </source>
</evidence>
<comment type="caution">
    <text evidence="3">The sequence shown here is derived from an EMBL/GenBank/DDBJ whole genome shotgun (WGS) entry which is preliminary data.</text>
</comment>
<dbReference type="GO" id="GO:0110050">
    <property type="term" value="F:deaminated glutathione amidase activity"/>
    <property type="evidence" value="ECO:0007669"/>
    <property type="project" value="UniProtKB-EC"/>
</dbReference>
<reference evidence="3 4" key="1">
    <citation type="submission" date="2023-07" db="EMBL/GenBank/DDBJ databases">
        <title>Comparative genomics of wheat-associated soil bacteria to identify genetic determinants of phenazine resistance.</title>
        <authorList>
            <person name="Mouncey N."/>
        </authorList>
    </citation>
    <scope>NUCLEOTIDE SEQUENCE [LARGE SCALE GENOMIC DNA]</scope>
    <source>
        <strain evidence="3 4">W1I3</strain>
    </source>
</reference>
<comment type="similarity">
    <text evidence="1">Belongs to the carbon-nitrogen hydrolase superfamily. NIT1/NIT2 family.</text>
</comment>
<keyword evidence="3" id="KW-0378">Hydrolase</keyword>
<gene>
    <name evidence="3" type="ORF">QFZ36_001458</name>
</gene>
<dbReference type="EMBL" id="JAUSXB010000001">
    <property type="protein sequence ID" value="MDQ0673897.1"/>
    <property type="molecule type" value="Genomic_DNA"/>
</dbReference>
<evidence type="ECO:0000256" key="1">
    <source>
        <dbReference type="ARBA" id="ARBA00010613"/>
    </source>
</evidence>
<feature type="domain" description="CN hydrolase" evidence="2">
    <location>
        <begin position="1"/>
        <end position="240"/>
    </location>
</feature>
<dbReference type="InterPro" id="IPR001110">
    <property type="entry name" value="UPF0012_CS"/>
</dbReference>
<protein>
    <submittedName>
        <fullName evidence="3">Amidohydrolase</fullName>
        <ecNumber evidence="3">3.5.1.128</ecNumber>
    </submittedName>
</protein>
<evidence type="ECO:0000313" key="4">
    <source>
        <dbReference type="Proteomes" id="UP001236806"/>
    </source>
</evidence>
<dbReference type="PANTHER" id="PTHR23088:SF27">
    <property type="entry name" value="DEAMINATED GLUTATHIONE AMIDASE"/>
    <property type="match status" value="1"/>
</dbReference>
<dbReference type="Gene3D" id="3.60.110.10">
    <property type="entry name" value="Carbon-nitrogen hydrolase"/>
    <property type="match status" value="1"/>
</dbReference>